<dbReference type="SUPFAM" id="SSF55144">
    <property type="entry name" value="LigT-like"/>
    <property type="match status" value="1"/>
</dbReference>
<dbReference type="Gene3D" id="3.90.1140.10">
    <property type="entry name" value="Cyclic phosphodiesterase"/>
    <property type="match status" value="1"/>
</dbReference>
<evidence type="ECO:0000313" key="1">
    <source>
        <dbReference type="EMBL" id="GAA0358133.1"/>
    </source>
</evidence>
<sequence length="217" mass="24710">MSDDRMADHWWWRPGWRVGRRFYTWHFTFRDATDVHRLAADYRRGLRNLPGLDPVPDQWLHLTTQGLGFTDEVPEKDARAVVDAAARRLDGHPAFDLTLHHPGITPEAIRWEASPARPPADVRRALRGAIGDVRSDVPEPEDGFVPHVTIAYSNADGLVQPVVDALSRVVTKPATARIESVELIVLNRDHQMYEWEPFAEVRLRNGHRDKPSIATKP</sequence>
<dbReference type="RefSeq" id="WP_344119410.1">
    <property type="nucleotide sequence ID" value="NZ_BAAABW010000021.1"/>
</dbReference>
<comment type="caution">
    <text evidence="1">The sequence shown here is derived from an EMBL/GenBank/DDBJ whole genome shotgun (WGS) entry which is preliminary data.</text>
</comment>
<proteinExistence type="predicted"/>
<evidence type="ECO:0000313" key="2">
    <source>
        <dbReference type="Proteomes" id="UP001500063"/>
    </source>
</evidence>
<accession>A0ABN0X9N3</accession>
<gene>
    <name evidence="1" type="ORF">GCM10010319_39330</name>
</gene>
<organism evidence="1 2">
    <name type="scientific">Streptomyces blastmyceticus</name>
    <dbReference type="NCBI Taxonomy" id="68180"/>
    <lineage>
        <taxon>Bacteria</taxon>
        <taxon>Bacillati</taxon>
        <taxon>Actinomycetota</taxon>
        <taxon>Actinomycetes</taxon>
        <taxon>Kitasatosporales</taxon>
        <taxon>Streptomycetaceae</taxon>
        <taxon>Streptomyces</taxon>
    </lineage>
</organism>
<dbReference type="Pfam" id="PF13563">
    <property type="entry name" value="2_5_RNA_ligase2"/>
    <property type="match status" value="1"/>
</dbReference>
<protein>
    <recommendedName>
        <fullName evidence="3">2'-5' RNA ligase family protein</fullName>
    </recommendedName>
</protein>
<name>A0ABN0X9N3_9ACTN</name>
<dbReference type="EMBL" id="BAAABW010000021">
    <property type="protein sequence ID" value="GAA0358133.1"/>
    <property type="molecule type" value="Genomic_DNA"/>
</dbReference>
<dbReference type="InterPro" id="IPR009097">
    <property type="entry name" value="Cyclic_Pdiesterase"/>
</dbReference>
<evidence type="ECO:0008006" key="3">
    <source>
        <dbReference type="Google" id="ProtNLM"/>
    </source>
</evidence>
<dbReference type="Proteomes" id="UP001500063">
    <property type="component" value="Unassembled WGS sequence"/>
</dbReference>
<reference evidence="1 2" key="1">
    <citation type="journal article" date="2019" name="Int. J. Syst. Evol. Microbiol.">
        <title>The Global Catalogue of Microorganisms (GCM) 10K type strain sequencing project: providing services to taxonomists for standard genome sequencing and annotation.</title>
        <authorList>
            <consortium name="The Broad Institute Genomics Platform"/>
            <consortium name="The Broad Institute Genome Sequencing Center for Infectious Disease"/>
            <person name="Wu L."/>
            <person name="Ma J."/>
        </authorList>
    </citation>
    <scope>NUCLEOTIDE SEQUENCE [LARGE SCALE GENOMIC DNA]</scope>
    <source>
        <strain evidence="1 2">JCM 4565</strain>
    </source>
</reference>
<keyword evidence="2" id="KW-1185">Reference proteome</keyword>